<gene>
    <name evidence="1" type="ORF">HNQ88_003504</name>
</gene>
<protein>
    <submittedName>
        <fullName evidence="1">Uncharacterized protein</fullName>
    </submittedName>
</protein>
<dbReference type="AlphaFoldDB" id="A0AAE3XPS1"/>
<dbReference type="Proteomes" id="UP001185092">
    <property type="component" value="Unassembled WGS sequence"/>
</dbReference>
<dbReference type="EMBL" id="JAVDQD010000004">
    <property type="protein sequence ID" value="MDR6240438.1"/>
    <property type="molecule type" value="Genomic_DNA"/>
</dbReference>
<reference evidence="1" key="1">
    <citation type="submission" date="2023-07" db="EMBL/GenBank/DDBJ databases">
        <title>Genomic Encyclopedia of Type Strains, Phase IV (KMG-IV): sequencing the most valuable type-strain genomes for metagenomic binning, comparative biology and taxonomic classification.</title>
        <authorList>
            <person name="Goeker M."/>
        </authorList>
    </citation>
    <scope>NUCLEOTIDE SEQUENCE</scope>
    <source>
        <strain evidence="1">DSM 26174</strain>
    </source>
</reference>
<accession>A0AAE3XPS1</accession>
<proteinExistence type="predicted"/>
<dbReference type="RefSeq" id="WP_309940365.1">
    <property type="nucleotide sequence ID" value="NZ_AP025305.1"/>
</dbReference>
<sequence>MFAREIQYTDAKKCEAPASISRGLSKTPPSMHCSIPLQALFSREHYLSFQESPKNPFMSGVKDVGKLLDKYHHFEVTSRTLSDVDKFKHKLLILFKIEVLINEWTKENNIQYIDRFCYPNLHMQQLALREIQLERMVLMKQLKANDELMPAFFQYYDPTAMLTRREDEIRASREMLPVWNHLTRGGIRPTHDMDTSQDLLDAELMSNLSILLLTDPGKRLLMKVFEAQHARTDLRNRRDMDRVRRNLFLMNQKIGDSRQLTPGSYVSGECQYTDFSIEMPFAWETGRYMSPKSRFMRSPRPMEESYLTFHPPYLQLAVVLEEYLRLMADTSEFRGIWQAGVAKNYHKFIATECGLPEFSKMQELPMIDTLHTEQAKTSEWMLVEPYDIEESLPHLNDLEVTLPTARFIPAGQHPQASLMSGFKSVDIALEAAPSPQASFMPPLPEVDVFDASTAEKPDVLKRFDSPAFKWNISPSSDCGASELVDVTNPLEKLIGQVNVSTPMQGNRSMVFFLTDEAGNQLVLKFLKEGSFSEDASKEAIAANFLKTFSGPSLQSQSCTMVKPSMPSWKSLLSKLNEDSESKKLVSEYRTSLAKSLPFILVMERAKGSPLDVKHVNYGNSLNFMHAAGQLAFFEMLMGNHDRIFGGIYKMNLHYDAINKVLHAIDHIICPGGMSSCLEFAKNQRVNMYQEMEDAQMNPLFHQRLMMNYRSTFKILYQDFINCKHISLSAWVMNRSNSRSSCVHFSDRFIFELGFISSALHFLDQEADLGILRSHDFKGKDQTIAMFLEACAVVNGVTQNFKTQLEKRIKEAIPDSSKLLK</sequence>
<organism evidence="1 2">
    <name type="scientific">Aureibacter tunicatorum</name>
    <dbReference type="NCBI Taxonomy" id="866807"/>
    <lineage>
        <taxon>Bacteria</taxon>
        <taxon>Pseudomonadati</taxon>
        <taxon>Bacteroidota</taxon>
        <taxon>Cytophagia</taxon>
        <taxon>Cytophagales</taxon>
        <taxon>Persicobacteraceae</taxon>
        <taxon>Aureibacter</taxon>
    </lineage>
</organism>
<evidence type="ECO:0000313" key="2">
    <source>
        <dbReference type="Proteomes" id="UP001185092"/>
    </source>
</evidence>
<evidence type="ECO:0000313" key="1">
    <source>
        <dbReference type="EMBL" id="MDR6240438.1"/>
    </source>
</evidence>
<keyword evidence="2" id="KW-1185">Reference proteome</keyword>
<comment type="caution">
    <text evidence="1">The sequence shown here is derived from an EMBL/GenBank/DDBJ whole genome shotgun (WGS) entry which is preliminary data.</text>
</comment>
<name>A0AAE3XPS1_9BACT</name>